<evidence type="ECO:0000256" key="2">
    <source>
        <dbReference type="ARBA" id="ARBA00022475"/>
    </source>
</evidence>
<dbReference type="GO" id="GO:0005886">
    <property type="term" value="C:plasma membrane"/>
    <property type="evidence" value="ECO:0007669"/>
    <property type="project" value="UniProtKB-SubCell"/>
</dbReference>
<protein>
    <submittedName>
        <fullName evidence="10">ABC transporter permease</fullName>
    </submittedName>
</protein>
<feature type="transmembrane region" description="Helical" evidence="7">
    <location>
        <begin position="924"/>
        <end position="945"/>
    </location>
</feature>
<proteinExistence type="inferred from homology"/>
<comment type="caution">
    <text evidence="10">The sequence shown here is derived from an EMBL/GenBank/DDBJ whole genome shotgun (WGS) entry which is preliminary data.</text>
</comment>
<evidence type="ECO:0000313" key="10">
    <source>
        <dbReference type="EMBL" id="RNB85044.1"/>
    </source>
</evidence>
<dbReference type="InterPro" id="IPR050250">
    <property type="entry name" value="Macrolide_Exporter_MacB"/>
</dbReference>
<accession>A0A3M8DAH3</accession>
<organism evidence="10 11">
    <name type="scientific">Brevibacillus fluminis</name>
    <dbReference type="NCBI Taxonomy" id="511487"/>
    <lineage>
        <taxon>Bacteria</taxon>
        <taxon>Bacillati</taxon>
        <taxon>Bacillota</taxon>
        <taxon>Bacilli</taxon>
        <taxon>Bacillales</taxon>
        <taxon>Paenibacillaceae</taxon>
        <taxon>Brevibacillus</taxon>
    </lineage>
</organism>
<evidence type="ECO:0000256" key="6">
    <source>
        <dbReference type="ARBA" id="ARBA00038076"/>
    </source>
</evidence>
<comment type="subcellular location">
    <subcellularLocation>
        <location evidence="1">Cell membrane</location>
        <topology evidence="1">Multi-pass membrane protein</topology>
    </subcellularLocation>
</comment>
<evidence type="ECO:0000259" key="9">
    <source>
        <dbReference type="Pfam" id="PF12704"/>
    </source>
</evidence>
<feature type="transmembrane region" description="Helical" evidence="7">
    <location>
        <begin position="542"/>
        <end position="564"/>
    </location>
</feature>
<feature type="domain" description="MacB-like periplasmic core" evidence="9">
    <location>
        <begin position="628"/>
        <end position="793"/>
    </location>
</feature>
<dbReference type="OrthoDB" id="51951at2"/>
<feature type="transmembrane region" description="Helical" evidence="7">
    <location>
        <begin position="303"/>
        <end position="328"/>
    </location>
</feature>
<dbReference type="InterPro" id="IPR025857">
    <property type="entry name" value="MacB_PCD"/>
</dbReference>
<dbReference type="RefSeq" id="WP_122919529.1">
    <property type="nucleotide sequence ID" value="NZ_RHHQ01000015.1"/>
</dbReference>
<dbReference type="Proteomes" id="UP000271031">
    <property type="component" value="Unassembled WGS sequence"/>
</dbReference>
<keyword evidence="11" id="KW-1185">Reference proteome</keyword>
<feature type="transmembrane region" description="Helical" evidence="7">
    <location>
        <begin position="349"/>
        <end position="370"/>
    </location>
</feature>
<keyword evidence="3 7" id="KW-0812">Transmembrane</keyword>
<feature type="transmembrane region" description="Helical" evidence="7">
    <location>
        <begin position="443"/>
        <end position="462"/>
    </location>
</feature>
<dbReference type="Pfam" id="PF02687">
    <property type="entry name" value="FtsX"/>
    <property type="match status" value="1"/>
</dbReference>
<feature type="transmembrane region" description="Helical" evidence="7">
    <location>
        <begin position="824"/>
        <end position="845"/>
    </location>
</feature>
<dbReference type="InterPro" id="IPR003838">
    <property type="entry name" value="ABC3_permease_C"/>
</dbReference>
<dbReference type="PANTHER" id="PTHR30572:SF4">
    <property type="entry name" value="ABC TRANSPORTER PERMEASE YTRF"/>
    <property type="match status" value="1"/>
</dbReference>
<keyword evidence="5 7" id="KW-0472">Membrane</keyword>
<dbReference type="Pfam" id="PF12704">
    <property type="entry name" value="MacB_PCD"/>
    <property type="match status" value="1"/>
</dbReference>
<feature type="transmembrane region" description="Helical" evidence="7">
    <location>
        <begin position="401"/>
        <end position="422"/>
    </location>
</feature>
<evidence type="ECO:0000256" key="7">
    <source>
        <dbReference type="SAM" id="Phobius"/>
    </source>
</evidence>
<evidence type="ECO:0000313" key="11">
    <source>
        <dbReference type="Proteomes" id="UP000271031"/>
    </source>
</evidence>
<keyword evidence="4 7" id="KW-1133">Transmembrane helix</keyword>
<feature type="domain" description="ABC3 transporter permease C-terminal" evidence="8">
    <location>
        <begin position="313"/>
        <end position="427"/>
    </location>
</feature>
<dbReference type="AlphaFoldDB" id="A0A3M8DAH3"/>
<keyword evidence="2" id="KW-1003">Cell membrane</keyword>
<evidence type="ECO:0000256" key="5">
    <source>
        <dbReference type="ARBA" id="ARBA00023136"/>
    </source>
</evidence>
<gene>
    <name evidence="10" type="ORF">EDM56_19205</name>
</gene>
<name>A0A3M8DAH3_9BACL</name>
<reference evidence="10 11" key="1">
    <citation type="submission" date="2018-10" db="EMBL/GenBank/DDBJ databases">
        <title>Phylogenomics of Brevibacillus.</title>
        <authorList>
            <person name="Dunlap C."/>
        </authorList>
    </citation>
    <scope>NUCLEOTIDE SEQUENCE [LARGE SCALE GENOMIC DNA]</scope>
    <source>
        <strain evidence="10 11">JCM 15716</strain>
    </source>
</reference>
<dbReference type="PANTHER" id="PTHR30572">
    <property type="entry name" value="MEMBRANE COMPONENT OF TRANSPORTER-RELATED"/>
    <property type="match status" value="1"/>
</dbReference>
<sequence length="959" mass="107504">MAFLFMIVRKMVANRWLAASLLLGMVIAVSLVSSIPAFTSGMLQQLLVKDLEAYQEQSKQYPGGLELTLHFNKAKPENLALAEGYGRKAQQEHLDGLDFPTISKVDMLQTIPLDSQLIRNQKRQEGGTHTSVTLASFRDMDKHLELIDGRLPEPQSKEGVYEALVTEAALKKRNLVLGNEFVLTTPEKKEIHVRIVGVFNEKGGNDPYWFTNVSTFVSSFFLTYPSLKDGILTEHPILSTVKYYWAFDYHQIDVGQKEKLAGLEQAIKQDALSMGMDKSEFGFHFPVSGVIKQYDAKRAQYELVLWSLYVPIFVMLGLYLVMVVRLIIDRQRTEIAVLASRGGSPRQIFAIYLWEIVLLGSVAYLVGPFLGVQLSRMLGVSNGFLEFVDRSGLRVTVSGDIFLYALWTILACFVILLIPVALATRQNIISHKLAVARAQGQPVWHRFYLDVFLLLVAGYGWYSYQRAISPEQTADGVAVHTGSVDALLFFVPVLFVLGTGLLCLRLYPLLLTCIFWLGKRIWPPAVYTTLVQVGRSTRQYQFMMMFIVMTVAVGLYSASMARTLNQNMEELLRYRNGAEIRMKVDWRDNQPVRLVVRGPNAGGQGEDVVQPEKQTVVKYEEPPFAPFTKLPGVAHATRVFVKDMGVVQHAADQVEHVKIMGIDPKEFGETVWFKSGLMPHHLNDYLNLLASEPSSVLISRSLADKLAMKPGDSIRLTWKSGRPGDFTVYGIVDYWPSWNPQPSKDDYGNVTESYLVIANLPQIQDKMWLEPYEVWLKLAPKASTQSLYQAITAQNIPVTQLLDVNQELIQTKTSAFYLGMNGSLTLGFLLSMLVTFTGYLIYWILTLGARKLQYGVFRAMGLSFGELVWMLAIEQVLTFGIAFLLGIGIGKLCNTLFLPALAIYVNAQAQVPPFAITSRASDELLIYGFIAVTLFIGLGILAMLLSRLQIHQAVKLGED</sequence>
<dbReference type="EMBL" id="RHHQ01000015">
    <property type="protein sequence ID" value="RNB85044.1"/>
    <property type="molecule type" value="Genomic_DNA"/>
</dbReference>
<evidence type="ECO:0000259" key="8">
    <source>
        <dbReference type="Pfam" id="PF02687"/>
    </source>
</evidence>
<evidence type="ECO:0000256" key="3">
    <source>
        <dbReference type="ARBA" id="ARBA00022692"/>
    </source>
</evidence>
<dbReference type="GO" id="GO:0022857">
    <property type="term" value="F:transmembrane transporter activity"/>
    <property type="evidence" value="ECO:0007669"/>
    <property type="project" value="TreeGrafter"/>
</dbReference>
<evidence type="ECO:0000256" key="1">
    <source>
        <dbReference type="ARBA" id="ARBA00004651"/>
    </source>
</evidence>
<evidence type="ECO:0000256" key="4">
    <source>
        <dbReference type="ARBA" id="ARBA00022989"/>
    </source>
</evidence>
<comment type="similarity">
    <text evidence="6">Belongs to the ABC-4 integral membrane protein family.</text>
</comment>